<dbReference type="InterPro" id="IPR036322">
    <property type="entry name" value="WD40_repeat_dom_sf"/>
</dbReference>
<keyword evidence="3" id="KW-0963">Cytoplasm</keyword>
<comment type="caution">
    <text evidence="11">The sequence shown here is derived from an EMBL/GenBank/DDBJ whole genome shotgun (WGS) entry which is preliminary data.</text>
</comment>
<reference evidence="12" key="1">
    <citation type="submission" date="2017-01" db="EMBL/GenBank/DDBJ databases">
        <title>Comparative genomics of anhydrobiosis in the tardigrade Hypsibius dujardini.</title>
        <authorList>
            <person name="Yoshida Y."/>
            <person name="Koutsovoulos G."/>
            <person name="Laetsch D."/>
            <person name="Stevens L."/>
            <person name="Kumar S."/>
            <person name="Horikawa D."/>
            <person name="Ishino K."/>
            <person name="Komine S."/>
            <person name="Tomita M."/>
            <person name="Blaxter M."/>
            <person name="Arakawa K."/>
        </authorList>
    </citation>
    <scope>NUCLEOTIDE SEQUENCE [LARGE SCALE GENOMIC DNA]</scope>
    <source>
        <strain evidence="12">Z151</strain>
    </source>
</reference>
<evidence type="ECO:0000256" key="6">
    <source>
        <dbReference type="ARBA" id="ARBA00023069"/>
    </source>
</evidence>
<organism evidence="11 12">
    <name type="scientific">Hypsibius exemplaris</name>
    <name type="common">Freshwater tardigrade</name>
    <dbReference type="NCBI Taxonomy" id="2072580"/>
    <lineage>
        <taxon>Eukaryota</taxon>
        <taxon>Metazoa</taxon>
        <taxon>Ecdysozoa</taxon>
        <taxon>Tardigrada</taxon>
        <taxon>Eutardigrada</taxon>
        <taxon>Parachela</taxon>
        <taxon>Hypsibioidea</taxon>
        <taxon>Hypsibiidae</taxon>
        <taxon>Hypsibius</taxon>
    </lineage>
</organism>
<comment type="subcellular location">
    <subcellularLocation>
        <location evidence="1">Cell projection</location>
        <location evidence="1">Cilium</location>
    </subcellularLocation>
    <subcellularLocation>
        <location evidence="2">Cytoplasm</location>
    </subcellularLocation>
</comment>
<dbReference type="GO" id="GO:0005737">
    <property type="term" value="C:cytoplasm"/>
    <property type="evidence" value="ECO:0007669"/>
    <property type="project" value="UniProtKB-SubCell"/>
</dbReference>
<accession>A0A9X6NHE1</accession>
<dbReference type="GO" id="GO:0030991">
    <property type="term" value="C:intraciliary transport particle A"/>
    <property type="evidence" value="ECO:0007669"/>
    <property type="project" value="TreeGrafter"/>
</dbReference>
<dbReference type="OrthoDB" id="10260567at2759"/>
<protein>
    <submittedName>
        <fullName evidence="11">WD repeat-containing protein 35</fullName>
    </submittedName>
</protein>
<feature type="domain" description="IFT121 second beta-propeller" evidence="9">
    <location>
        <begin position="423"/>
        <end position="600"/>
    </location>
</feature>
<dbReference type="GO" id="GO:1905515">
    <property type="term" value="P:non-motile cilium assembly"/>
    <property type="evidence" value="ECO:0007669"/>
    <property type="project" value="TreeGrafter"/>
</dbReference>
<dbReference type="GO" id="GO:0097730">
    <property type="term" value="C:non-motile cilium"/>
    <property type="evidence" value="ECO:0007669"/>
    <property type="project" value="TreeGrafter"/>
</dbReference>
<keyword evidence="7" id="KW-0966">Cell projection</keyword>
<evidence type="ECO:0000259" key="10">
    <source>
        <dbReference type="Pfam" id="PF24797"/>
    </source>
</evidence>
<keyword evidence="12" id="KW-1185">Reference proteome</keyword>
<evidence type="ECO:0000256" key="7">
    <source>
        <dbReference type="ARBA" id="ARBA00023273"/>
    </source>
</evidence>
<feature type="repeat" description="WD" evidence="8">
    <location>
        <begin position="71"/>
        <end position="112"/>
    </location>
</feature>
<dbReference type="Gene3D" id="2.130.10.10">
    <property type="entry name" value="YVTN repeat-like/Quinoprotein amine dehydrogenase"/>
    <property type="match status" value="2"/>
</dbReference>
<dbReference type="PROSITE" id="PS50082">
    <property type="entry name" value="WD_REPEATS_2"/>
    <property type="match status" value="1"/>
</dbReference>
<keyword evidence="5" id="KW-0677">Repeat</keyword>
<evidence type="ECO:0000256" key="2">
    <source>
        <dbReference type="ARBA" id="ARBA00004496"/>
    </source>
</evidence>
<dbReference type="Pfam" id="PF24797">
    <property type="entry name" value="Beta-prop_WDR35_TULP_N"/>
    <property type="match status" value="1"/>
</dbReference>
<dbReference type="SUPFAM" id="SSF69322">
    <property type="entry name" value="Tricorn protease domain 2"/>
    <property type="match status" value="1"/>
</dbReference>
<dbReference type="AlphaFoldDB" id="A0A9X6NHE1"/>
<keyword evidence="6" id="KW-0969">Cilium</keyword>
<dbReference type="SMART" id="SM00320">
    <property type="entry name" value="WD40"/>
    <property type="match status" value="5"/>
</dbReference>
<dbReference type="InterPro" id="IPR056158">
    <property type="entry name" value="Beta-prop_IFT121_2nd"/>
</dbReference>
<dbReference type="Pfam" id="PF23390">
    <property type="entry name" value="Beta-prop_WDR35_2nd"/>
    <property type="match status" value="1"/>
</dbReference>
<dbReference type="InterPro" id="IPR015943">
    <property type="entry name" value="WD40/YVTN_repeat-like_dom_sf"/>
</dbReference>
<evidence type="ECO:0000256" key="4">
    <source>
        <dbReference type="ARBA" id="ARBA00022574"/>
    </source>
</evidence>
<dbReference type="InterPro" id="IPR001680">
    <property type="entry name" value="WD40_rpt"/>
</dbReference>
<dbReference type="PANTHER" id="PTHR12764:SF5">
    <property type="entry name" value="LD29485P"/>
    <property type="match status" value="1"/>
</dbReference>
<gene>
    <name evidence="11" type="ORF">BV898_17517</name>
</gene>
<dbReference type="InterPro" id="IPR039857">
    <property type="entry name" value="Ift122/121"/>
</dbReference>
<evidence type="ECO:0000313" key="11">
    <source>
        <dbReference type="EMBL" id="OWA53083.1"/>
    </source>
</evidence>
<evidence type="ECO:0000256" key="8">
    <source>
        <dbReference type="PROSITE-ProRule" id="PRU00221"/>
    </source>
</evidence>
<proteinExistence type="predicted"/>
<sequence>MFAFVDPQKSLGHGGEIQQCTALAWNKQTDLLIAGRGDGLLLLRNMGSKNRRSGTWAAGTSEAAKTEDQGLVNHKLEIRSIAWNPKFDVVATGDLGGIVTVWKLEESTGIWENFMATRAVQVAVMGMEWTKDGECIGIVYETGSIMVGKIDGMKLWSAEQKYARIPAWSPDGSILLVGTSLGQIFIYDKGSNNVGLVALTRRPEEKPSDSLLIDMKWRPNSTPDGGKSSDPNLAVAFEDGKCFLLQGEDDPGPTMIQVPMMLTCIDWSADGKLLAVGGKGRKTAAKPEGTAQLMLYSSYGRQELIMRFEQKNMYGLSWNATGLRIAVIMDGLLSFLTVKRPLKFCFFENILAYTCAKDDKEDALLVLFNCKTERKVTVNHYSGQGMLSLAAGPDFCVAGAKVLKENSHQQGSFSCLEFRQTGESATSRWETNERYFHIDDSHGFIDTKQKRQRVLEISVDPISAMTCSKDVLVVGRESGNIVRYRLPQMTWEREYTAVLAKAKKLGLNKDSSRLLLLNQEGQCCMYALSETKLAKDAPPVKDVKLNLERHGIWNFAWAEDDLELFVVAHKNSAVIYRNRDPEEPIANEGYFCQFKNLEIRGGLCG</sequence>
<dbReference type="EMBL" id="MTYJ01000302">
    <property type="protein sequence ID" value="OWA53083.1"/>
    <property type="molecule type" value="Genomic_DNA"/>
</dbReference>
<dbReference type="SUPFAM" id="SSF50978">
    <property type="entry name" value="WD40 repeat-like"/>
    <property type="match status" value="1"/>
</dbReference>
<dbReference type="PROSITE" id="PS50294">
    <property type="entry name" value="WD_REPEATS_REGION"/>
    <property type="match status" value="1"/>
</dbReference>
<dbReference type="InterPro" id="IPR056159">
    <property type="entry name" value="Beta-prop_IFT121_TULP_N"/>
</dbReference>
<evidence type="ECO:0000259" key="9">
    <source>
        <dbReference type="Pfam" id="PF23390"/>
    </source>
</evidence>
<name>A0A9X6NHE1_HYPEX</name>
<keyword evidence="4 8" id="KW-0853">WD repeat</keyword>
<dbReference type="PANTHER" id="PTHR12764">
    <property type="entry name" value="WD REPEAT DOMAIN-RELATED"/>
    <property type="match status" value="1"/>
</dbReference>
<evidence type="ECO:0000256" key="1">
    <source>
        <dbReference type="ARBA" id="ARBA00004138"/>
    </source>
</evidence>
<evidence type="ECO:0000256" key="3">
    <source>
        <dbReference type="ARBA" id="ARBA00022490"/>
    </source>
</evidence>
<evidence type="ECO:0000256" key="5">
    <source>
        <dbReference type="ARBA" id="ARBA00022737"/>
    </source>
</evidence>
<evidence type="ECO:0000313" key="12">
    <source>
        <dbReference type="Proteomes" id="UP000192578"/>
    </source>
</evidence>
<dbReference type="GO" id="GO:0061512">
    <property type="term" value="P:protein localization to cilium"/>
    <property type="evidence" value="ECO:0007669"/>
    <property type="project" value="TreeGrafter"/>
</dbReference>
<dbReference type="Proteomes" id="UP000192578">
    <property type="component" value="Unassembled WGS sequence"/>
</dbReference>
<dbReference type="GO" id="GO:0035721">
    <property type="term" value="P:intraciliary retrograde transport"/>
    <property type="evidence" value="ECO:0007669"/>
    <property type="project" value="TreeGrafter"/>
</dbReference>
<feature type="domain" description="IFT121/TULP4 N-terminal" evidence="10">
    <location>
        <begin position="19"/>
        <end position="338"/>
    </location>
</feature>